<accession>A0ABQ2USI0</accession>
<feature type="chain" id="PRO_5046579401" description="Secreted protein" evidence="1">
    <location>
        <begin position="30"/>
        <end position="115"/>
    </location>
</feature>
<evidence type="ECO:0008006" key="4">
    <source>
        <dbReference type="Google" id="ProtNLM"/>
    </source>
</evidence>
<proteinExistence type="predicted"/>
<keyword evidence="1" id="KW-0732">Signal</keyword>
<organism evidence="2 3">
    <name type="scientific">Streptomyces albospinus</name>
    <dbReference type="NCBI Taxonomy" id="285515"/>
    <lineage>
        <taxon>Bacteria</taxon>
        <taxon>Bacillati</taxon>
        <taxon>Actinomycetota</taxon>
        <taxon>Actinomycetes</taxon>
        <taxon>Kitasatosporales</taxon>
        <taxon>Streptomycetaceae</taxon>
        <taxon>Streptomyces</taxon>
    </lineage>
</organism>
<protein>
    <recommendedName>
        <fullName evidence="4">Secreted protein</fullName>
    </recommendedName>
</protein>
<comment type="caution">
    <text evidence="2">The sequence shown here is derived from an EMBL/GenBank/DDBJ whole genome shotgun (WGS) entry which is preliminary data.</text>
</comment>
<evidence type="ECO:0000313" key="2">
    <source>
        <dbReference type="EMBL" id="GGU51409.1"/>
    </source>
</evidence>
<dbReference type="EMBL" id="BMRP01000003">
    <property type="protein sequence ID" value="GGU51409.1"/>
    <property type="molecule type" value="Genomic_DNA"/>
</dbReference>
<reference evidence="3" key="1">
    <citation type="journal article" date="2019" name="Int. J. Syst. Evol. Microbiol.">
        <title>The Global Catalogue of Microorganisms (GCM) 10K type strain sequencing project: providing services to taxonomists for standard genome sequencing and annotation.</title>
        <authorList>
            <consortium name="The Broad Institute Genomics Platform"/>
            <consortium name="The Broad Institute Genome Sequencing Center for Infectious Disease"/>
            <person name="Wu L."/>
            <person name="Ma J."/>
        </authorList>
    </citation>
    <scope>NUCLEOTIDE SEQUENCE [LARGE SCALE GENOMIC DNA]</scope>
    <source>
        <strain evidence="3">JCM 3399</strain>
    </source>
</reference>
<dbReference type="PROSITE" id="PS51257">
    <property type="entry name" value="PROKAR_LIPOPROTEIN"/>
    <property type="match status" value="1"/>
</dbReference>
<keyword evidence="3" id="KW-1185">Reference proteome</keyword>
<dbReference type="Proteomes" id="UP000654471">
    <property type="component" value="Unassembled WGS sequence"/>
</dbReference>
<evidence type="ECO:0000313" key="3">
    <source>
        <dbReference type="Proteomes" id="UP000654471"/>
    </source>
</evidence>
<gene>
    <name evidence="2" type="ORF">GCM10010211_15100</name>
</gene>
<feature type="signal peptide" evidence="1">
    <location>
        <begin position="1"/>
        <end position="29"/>
    </location>
</feature>
<evidence type="ECO:0000256" key="1">
    <source>
        <dbReference type="SAM" id="SignalP"/>
    </source>
</evidence>
<name>A0ABQ2USI0_9ACTN</name>
<sequence>MFSRNQIAAIAVLLGGVAAMGAVAPQAYASGAGGCDRGVVGDKSCVHRSATAFTTREGKHVVIRQMQRCATASRQRLIWPENGLLSRGDTEIGPHMNCSNGFRLPRGFKRPHIDF</sequence>